<evidence type="ECO:0000313" key="1">
    <source>
        <dbReference type="EMBL" id="GFH62448.1"/>
    </source>
</evidence>
<gene>
    <name evidence="1" type="ORF">ZNDK_0219</name>
</gene>
<accession>A0A6L2R4D4</accession>
<sequence length="139" mass="16023">MLRLFTFALFLGLVGCSPLHQPTTEELYDAKQTQLEYPTNYQQAVKDYWRPRLVDPTAPLFEFYGEPRKGYARGGILSKRDIRFGWVVSYSINSKNRMGGYVGSKLRRALIKDNVVVTDWPDTTYSAMPGNEQNIEYLD</sequence>
<evidence type="ECO:0008006" key="3">
    <source>
        <dbReference type="Google" id="ProtNLM"/>
    </source>
</evidence>
<comment type="caution">
    <text evidence="1">The sequence shown here is derived from an EMBL/GenBank/DDBJ whole genome shotgun (WGS) entry which is preliminary data.</text>
</comment>
<name>A0A6L2R4D4_9BACT</name>
<reference evidence="1 2" key="1">
    <citation type="journal article" date="2020" name="ISME J.">
        <title>Parallel Reductive Genome Evolution in Desulfovibrio Ectosymbionts Independently Acquired by Trichonympha Protists in the Termite Gut.</title>
        <authorList>
            <person name="Takeuchi M."/>
            <person name="Kuwahara H."/>
            <person name="Murakami T."/>
            <person name="Takahashi K."/>
            <person name="Kajitani R."/>
            <person name="Toyoda A."/>
            <person name="Itoh T."/>
            <person name="Ohkuma M."/>
            <person name="Hongoh Y."/>
        </authorList>
    </citation>
    <scope>NUCLEOTIDE SEQUENCE [LARGE SCALE GENOMIC DNA]</scope>
    <source>
        <strain evidence="1">ZnDsv-02</strain>
    </source>
</reference>
<dbReference type="EMBL" id="BLLL01000002">
    <property type="protein sequence ID" value="GFH62448.1"/>
    <property type="molecule type" value="Genomic_DNA"/>
</dbReference>
<dbReference type="Proteomes" id="UP000505077">
    <property type="component" value="Unassembled WGS sequence"/>
</dbReference>
<dbReference type="PROSITE" id="PS51257">
    <property type="entry name" value="PROKAR_LIPOPROTEIN"/>
    <property type="match status" value="1"/>
</dbReference>
<evidence type="ECO:0000313" key="2">
    <source>
        <dbReference type="Proteomes" id="UP000505077"/>
    </source>
</evidence>
<protein>
    <recommendedName>
        <fullName evidence="3">Lipoprotein</fullName>
    </recommendedName>
</protein>
<organism evidence="1 2">
    <name type="scientific">Candidatus Desulfovibrio kirbyi</name>
    <dbReference type="NCBI Taxonomy" id="2696086"/>
    <lineage>
        <taxon>Bacteria</taxon>
        <taxon>Pseudomonadati</taxon>
        <taxon>Thermodesulfobacteriota</taxon>
        <taxon>Desulfovibrionia</taxon>
        <taxon>Desulfovibrionales</taxon>
        <taxon>Desulfovibrionaceae</taxon>
        <taxon>Desulfovibrio</taxon>
    </lineage>
</organism>
<dbReference type="AlphaFoldDB" id="A0A6L2R4D4"/>
<proteinExistence type="predicted"/>